<sequence>MASTKLKGECFFSSLHLTSQMSLLLHLIEPDWLQRSSHCYQLYVPFARIHGYTGDSFQQHCVDKYSKTRLRMRTLLCIIYMVWLGPSLNGGFVFGVGLIGTLFSRSLSSLVTSTLFGGTILVPSACSLKIWPQGKSSLPFILEQAGSNIRCTP</sequence>
<name>A0ACB7VGX1_DIOAL</name>
<dbReference type="Proteomes" id="UP000827976">
    <property type="component" value="Chromosome 8"/>
</dbReference>
<gene>
    <name evidence="1" type="ORF">IHE45_08G000200</name>
</gene>
<reference evidence="2" key="1">
    <citation type="journal article" date="2022" name="Nat. Commun.">
        <title>Chromosome evolution and the genetic basis of agronomically important traits in greater yam.</title>
        <authorList>
            <person name="Bredeson J.V."/>
            <person name="Lyons J.B."/>
            <person name="Oniyinde I.O."/>
            <person name="Okereke N.R."/>
            <person name="Kolade O."/>
            <person name="Nnabue I."/>
            <person name="Nwadili C.O."/>
            <person name="Hribova E."/>
            <person name="Parker M."/>
            <person name="Nwogha J."/>
            <person name="Shu S."/>
            <person name="Carlson J."/>
            <person name="Kariba R."/>
            <person name="Muthemba S."/>
            <person name="Knop K."/>
            <person name="Barton G.J."/>
            <person name="Sherwood A.V."/>
            <person name="Lopez-Montes A."/>
            <person name="Asiedu R."/>
            <person name="Jamnadass R."/>
            <person name="Muchugi A."/>
            <person name="Goodstein D."/>
            <person name="Egesi C.N."/>
            <person name="Featherston J."/>
            <person name="Asfaw A."/>
            <person name="Simpson G.G."/>
            <person name="Dolezel J."/>
            <person name="Hendre P.S."/>
            <person name="Van Deynze A."/>
            <person name="Kumar P.L."/>
            <person name="Obidiegwu J.E."/>
            <person name="Bhattacharjee R."/>
            <person name="Rokhsar D.S."/>
        </authorList>
    </citation>
    <scope>NUCLEOTIDE SEQUENCE [LARGE SCALE GENOMIC DNA]</scope>
    <source>
        <strain evidence="2">cv. TDa95/00328</strain>
    </source>
</reference>
<evidence type="ECO:0000313" key="1">
    <source>
        <dbReference type="EMBL" id="KAH7673295.1"/>
    </source>
</evidence>
<proteinExistence type="predicted"/>
<accession>A0ACB7VGX1</accession>
<comment type="caution">
    <text evidence="1">The sequence shown here is derived from an EMBL/GenBank/DDBJ whole genome shotgun (WGS) entry which is preliminary data.</text>
</comment>
<protein>
    <submittedName>
        <fullName evidence="1">TMEM14 family protein</fullName>
    </submittedName>
</protein>
<dbReference type="EMBL" id="CM037018">
    <property type="protein sequence ID" value="KAH7673295.1"/>
    <property type="molecule type" value="Genomic_DNA"/>
</dbReference>
<organism evidence="1 2">
    <name type="scientific">Dioscorea alata</name>
    <name type="common">Purple yam</name>
    <dbReference type="NCBI Taxonomy" id="55571"/>
    <lineage>
        <taxon>Eukaryota</taxon>
        <taxon>Viridiplantae</taxon>
        <taxon>Streptophyta</taxon>
        <taxon>Embryophyta</taxon>
        <taxon>Tracheophyta</taxon>
        <taxon>Spermatophyta</taxon>
        <taxon>Magnoliopsida</taxon>
        <taxon>Liliopsida</taxon>
        <taxon>Dioscoreales</taxon>
        <taxon>Dioscoreaceae</taxon>
        <taxon>Dioscorea</taxon>
    </lineage>
</organism>
<keyword evidence="2" id="KW-1185">Reference proteome</keyword>
<evidence type="ECO:0000313" key="2">
    <source>
        <dbReference type="Proteomes" id="UP000827976"/>
    </source>
</evidence>